<dbReference type="Proteomes" id="UP000092213">
    <property type="component" value="Chromosome"/>
</dbReference>
<feature type="region of interest" description="Disordered" evidence="1">
    <location>
        <begin position="95"/>
        <end position="229"/>
    </location>
</feature>
<sequence length="294" mass="31185">MARTPSAHYAGYLADGPAGAYALGNGYRVYLPWLMRFAAPDSWSPFGPAGVHPYAYCGDQPVSRADPGGHMDLAFDITFDTAALADRANGRRPRGVLPVLQEETEEDLAREEFGEAPPPARDTGPGPRSSRDFDREAGRIDRFSVLRRASRRRGTRRTLPLNSPDDAAAAAHETIPGQSAAWQEGNPSASAADGGPPPNAPVPDQALSVHQAQRRGPGNPGPRHSRARNIASAIGGSQASIAKVLDDPPPGYGDYVAADISMQENRQRFPYGGYAPPPYPGLPSPQGDDMAAGK</sequence>
<evidence type="ECO:0000313" key="3">
    <source>
        <dbReference type="Proteomes" id="UP000092213"/>
    </source>
</evidence>
<evidence type="ECO:0000313" key="2">
    <source>
        <dbReference type="EMBL" id="ANN72464.1"/>
    </source>
</evidence>
<dbReference type="RefSeq" id="WP_066670123.1">
    <property type="nucleotide sequence ID" value="NZ_CP016171.1"/>
</dbReference>
<dbReference type="Gene3D" id="2.180.10.10">
    <property type="entry name" value="RHS repeat-associated core"/>
    <property type="match status" value="1"/>
</dbReference>
<accession>A0A193FZQ1</accession>
<protein>
    <recommendedName>
        <fullName evidence="4">RHS repeat-associated core domain-containing protein</fullName>
    </recommendedName>
</protein>
<feature type="region of interest" description="Disordered" evidence="1">
    <location>
        <begin position="267"/>
        <end position="294"/>
    </location>
</feature>
<evidence type="ECO:0008006" key="4">
    <source>
        <dbReference type="Google" id="ProtNLM"/>
    </source>
</evidence>
<dbReference type="NCBIfam" id="TIGR03696">
    <property type="entry name" value="Rhs_assc_core"/>
    <property type="match status" value="1"/>
</dbReference>
<reference evidence="2 3" key="1">
    <citation type="submission" date="2016-06" db="EMBL/GenBank/DDBJ databases">
        <title>Complete genome sequences of Bordetella bronchialis and Bordetella flabilis.</title>
        <authorList>
            <person name="LiPuma J.J."/>
            <person name="Spilker T."/>
        </authorList>
    </citation>
    <scope>NUCLEOTIDE SEQUENCE [LARGE SCALE GENOMIC DNA]</scope>
    <source>
        <strain evidence="2 3">AU17976</strain>
    </source>
</reference>
<feature type="compositionally biased region" description="Basic and acidic residues" evidence="1">
    <location>
        <begin position="129"/>
        <end position="144"/>
    </location>
</feature>
<proteinExistence type="predicted"/>
<dbReference type="AlphaFoldDB" id="A0A193FZQ1"/>
<name>A0A193FZQ1_9BORD</name>
<evidence type="ECO:0000256" key="1">
    <source>
        <dbReference type="SAM" id="MobiDB-lite"/>
    </source>
</evidence>
<dbReference type="EMBL" id="CP016171">
    <property type="protein sequence ID" value="ANN72464.1"/>
    <property type="molecule type" value="Genomic_DNA"/>
</dbReference>
<gene>
    <name evidence="2" type="ORF">BAU08_14890</name>
</gene>
<dbReference type="STRING" id="463025.BAU08_14890"/>
<organism evidence="2 3">
    <name type="scientific">Bordetella bronchialis</name>
    <dbReference type="NCBI Taxonomy" id="463025"/>
    <lineage>
        <taxon>Bacteria</taxon>
        <taxon>Pseudomonadati</taxon>
        <taxon>Pseudomonadota</taxon>
        <taxon>Betaproteobacteria</taxon>
        <taxon>Burkholderiales</taxon>
        <taxon>Alcaligenaceae</taxon>
        <taxon>Bordetella</taxon>
    </lineage>
</organism>
<dbReference type="InterPro" id="IPR022385">
    <property type="entry name" value="Rhs_assc_core"/>
</dbReference>